<dbReference type="InterPro" id="IPR013694">
    <property type="entry name" value="VIT"/>
</dbReference>
<evidence type="ECO:0000259" key="3">
    <source>
        <dbReference type="PROSITE" id="PS51468"/>
    </source>
</evidence>
<dbReference type="Pfam" id="PF13768">
    <property type="entry name" value="VWA_3"/>
    <property type="match status" value="1"/>
</dbReference>
<dbReference type="Pfam" id="PF08487">
    <property type="entry name" value="VIT"/>
    <property type="match status" value="1"/>
</dbReference>
<evidence type="ECO:0000256" key="1">
    <source>
        <dbReference type="SAM" id="MobiDB-lite"/>
    </source>
</evidence>
<dbReference type="SUPFAM" id="SSF53300">
    <property type="entry name" value="vWA-like"/>
    <property type="match status" value="1"/>
</dbReference>
<evidence type="ECO:0000259" key="2">
    <source>
        <dbReference type="PROSITE" id="PS50234"/>
    </source>
</evidence>
<reference evidence="4 5" key="1">
    <citation type="submission" date="2022-09" db="EMBL/GenBank/DDBJ databases">
        <authorList>
            <person name="Palmer J.M."/>
        </authorList>
    </citation>
    <scope>NUCLEOTIDE SEQUENCE [LARGE SCALE GENOMIC DNA]</scope>
    <source>
        <strain evidence="4 5">DSM 7382</strain>
    </source>
</reference>
<organism evidence="4 5">
    <name type="scientific">Cerrena zonata</name>
    <dbReference type="NCBI Taxonomy" id="2478898"/>
    <lineage>
        <taxon>Eukaryota</taxon>
        <taxon>Fungi</taxon>
        <taxon>Dikarya</taxon>
        <taxon>Basidiomycota</taxon>
        <taxon>Agaricomycotina</taxon>
        <taxon>Agaricomycetes</taxon>
        <taxon>Polyporales</taxon>
        <taxon>Cerrenaceae</taxon>
        <taxon>Cerrena</taxon>
    </lineage>
</organism>
<accession>A0AAW0FZW4</accession>
<feature type="compositionally biased region" description="Polar residues" evidence="1">
    <location>
        <begin position="719"/>
        <end position="728"/>
    </location>
</feature>
<feature type="compositionally biased region" description="Low complexity" evidence="1">
    <location>
        <begin position="729"/>
        <end position="743"/>
    </location>
</feature>
<dbReference type="SMART" id="SM00327">
    <property type="entry name" value="VWA"/>
    <property type="match status" value="1"/>
</dbReference>
<protein>
    <submittedName>
        <fullName evidence="4">Uncharacterized protein</fullName>
    </submittedName>
</protein>
<sequence>MTQLSSRCGIVIEYDNQLGSPLYLPLEKAQVEVEVVDVTAKVALTQTFSNPSKQSTRQTRYVFPIPARSAVCAFEMRTNDGRIIRGVAKERKQAAEEHRQAIRAGKLTSLVEWSTDDVFSISLGPIPGDQRISTTITYVLDLMDDDAKDRIRFQLPMYVGSRYGDTPSAISTAFQADRATRVTIKATIRTQGAIKKVTSPTHSQLKLTSGKGKQNTPNQASVLYESRIFLQEDFVMLVDADGLESARGFIERHPSQKDSFAVQLTVVPRFSFPPLPSQEYIFLVDCSGSMNGSRIVTASQSLSALLKSLPRNGTLFNIFRFGTTCTSLFKSSRTYDEGNLRYAENYITTMRADLGGTEILPALTQVLESRSTTIPTSVFVLTDGESYNIDASLALVSRHAIDKARLRVFTLGIGSTASSAMCEGIARSGNGICLMAATTEDILGKCAKLVNAAKASLIRNVTCHWGEHSGTAAGNIQQVPHKIDALYPGLRFIAFALIQGQHRLPKEVIVRGQRDGYGEDVEFKIPIVEVVADVGTAPLIHTLAAKRLITELEDNKGGEVIAQASKERRIVELGTKFQLASRYTSFIAVEKEKDVLPPGYDEVPSLESQDRCDMDMDPSFYSQEEYGSRGPRAVPRQASNPHQSFTESFTASYDPSTSFTSGPAFSSPPAGIMYSAPMQHTSASVQYNRASRKRRSIGAVIGGIFSRLPLSTKSREGSSHQVTGTGADNSSTPSSPTSNSVSNPPFDLIRLQSFDGSFPMDDSFIKIIGKQAAEKYQSLNISKLIWATILAIAYLRIHLTNQPELLDGLVEKATDFITETGLPADVDLDSLLTQAKEALK</sequence>
<keyword evidence="5" id="KW-1185">Reference proteome</keyword>
<comment type="caution">
    <text evidence="4">The sequence shown here is derived from an EMBL/GenBank/DDBJ whole genome shotgun (WGS) entry which is preliminary data.</text>
</comment>
<dbReference type="PROSITE" id="PS51468">
    <property type="entry name" value="VIT"/>
    <property type="match status" value="1"/>
</dbReference>
<dbReference type="SMART" id="SM00609">
    <property type="entry name" value="VIT"/>
    <property type="match status" value="1"/>
</dbReference>
<dbReference type="InterPro" id="IPR002035">
    <property type="entry name" value="VWF_A"/>
</dbReference>
<feature type="domain" description="VIT" evidence="3">
    <location>
        <begin position="10"/>
        <end position="140"/>
    </location>
</feature>
<feature type="region of interest" description="Disordered" evidence="1">
    <location>
        <begin position="711"/>
        <end position="743"/>
    </location>
</feature>
<dbReference type="EMBL" id="JASBNA010000034">
    <property type="protein sequence ID" value="KAK7682842.1"/>
    <property type="molecule type" value="Genomic_DNA"/>
</dbReference>
<evidence type="ECO:0000313" key="5">
    <source>
        <dbReference type="Proteomes" id="UP001385951"/>
    </source>
</evidence>
<feature type="region of interest" description="Disordered" evidence="1">
    <location>
        <begin position="619"/>
        <end position="642"/>
    </location>
</feature>
<dbReference type="PANTHER" id="PTHR45737:SF6">
    <property type="entry name" value="VON WILLEBRAND FACTOR A DOMAIN-CONTAINING PROTEIN 5A"/>
    <property type="match status" value="1"/>
</dbReference>
<dbReference type="InterPro" id="IPR036465">
    <property type="entry name" value="vWFA_dom_sf"/>
</dbReference>
<name>A0AAW0FZW4_9APHY</name>
<dbReference type="PROSITE" id="PS50234">
    <property type="entry name" value="VWFA"/>
    <property type="match status" value="1"/>
</dbReference>
<feature type="domain" description="VWFA" evidence="2">
    <location>
        <begin position="279"/>
        <end position="461"/>
    </location>
</feature>
<gene>
    <name evidence="4" type="ORF">QCA50_014227</name>
</gene>
<evidence type="ECO:0000313" key="4">
    <source>
        <dbReference type="EMBL" id="KAK7682842.1"/>
    </source>
</evidence>
<dbReference type="AlphaFoldDB" id="A0AAW0FZW4"/>
<dbReference type="PANTHER" id="PTHR45737">
    <property type="entry name" value="VON WILLEBRAND FACTOR A DOMAIN-CONTAINING PROTEIN 5A"/>
    <property type="match status" value="1"/>
</dbReference>
<proteinExistence type="predicted"/>
<dbReference type="Proteomes" id="UP001385951">
    <property type="component" value="Unassembled WGS sequence"/>
</dbReference>
<dbReference type="Gene3D" id="3.40.50.410">
    <property type="entry name" value="von Willebrand factor, type A domain"/>
    <property type="match status" value="1"/>
</dbReference>